<name>A0A022L182_9MICO</name>
<protein>
    <submittedName>
        <fullName evidence="4">Sugar ABC transporter substrate-binding protein</fullName>
    </submittedName>
</protein>
<comment type="similarity">
    <text evidence="1">Belongs to the bacterial solute-binding protein 1 family.</text>
</comment>
<dbReference type="EMBL" id="AORC01000009">
    <property type="protein sequence ID" value="EYT49494.1"/>
    <property type="molecule type" value="Genomic_DNA"/>
</dbReference>
<dbReference type="Proteomes" id="UP000019754">
    <property type="component" value="Unassembled WGS sequence"/>
</dbReference>
<dbReference type="PROSITE" id="PS51318">
    <property type="entry name" value="TAT"/>
    <property type="match status" value="1"/>
</dbReference>
<dbReference type="Pfam" id="PF13416">
    <property type="entry name" value="SBP_bac_8"/>
    <property type="match status" value="1"/>
</dbReference>
<sequence length="450" mass="47219">MRLNPTRRALMGGAAAASALGLASCLQNPDSGGSGGGGGKGSDGGSAGGSGDGVVTILGNFGGQEADGLNAALAAFTEETGIKVEYTSDQDFVNTIRTRASAGDAPDIALFPQPGGLLELAAEHVAPIGDYLDEAALKESLIPGFLESATLDGTVYAAPVRLAVKSLVWYPTAAYTEGGYSTEPATLQELLAIGDEIKASGIAPWADAWNAEQATGWVGTDWLEEFMLRIHGPEVYDQWTKHEIPFNDPKVVEALDALGQLLKAEGNVLGGSQTILNTPFAEAALPLFEEPPAAMLHRQGNFVTGFFPEDIQEDLDNKVGVFALPKWEGGFDGQPILGGGDLAALFAADDDEAIQVMKFITSADFGGEWAKAGGWLSPHSTFDNSQYADETTRRVADIAANAEVFRFDGSDLMPGPVGGGSFWTAMVEWIGGEKDTQQVLDEVEASWPAE</sequence>
<keyword evidence="5" id="KW-1185">Reference proteome</keyword>
<comment type="caution">
    <text evidence="4">The sequence shown here is derived from an EMBL/GenBank/DDBJ whole genome shotgun (WGS) entry which is preliminary data.</text>
</comment>
<evidence type="ECO:0000313" key="5">
    <source>
        <dbReference type="Proteomes" id="UP000019754"/>
    </source>
</evidence>
<keyword evidence="2" id="KW-0813">Transport</keyword>
<dbReference type="InterPro" id="IPR006311">
    <property type="entry name" value="TAT_signal"/>
</dbReference>
<dbReference type="PANTHER" id="PTHR43649:SF29">
    <property type="entry name" value="OSMOPROTECTIVE COMPOUNDS-BINDING PROTEIN GGTB"/>
    <property type="match status" value="1"/>
</dbReference>
<dbReference type="InterPro" id="IPR050490">
    <property type="entry name" value="Bact_solute-bd_prot1"/>
</dbReference>
<evidence type="ECO:0000256" key="2">
    <source>
        <dbReference type="ARBA" id="ARBA00022448"/>
    </source>
</evidence>
<dbReference type="HOGENOM" id="CLU_027068_0_0_11"/>
<feature type="chain" id="PRO_5039690756" evidence="3">
    <location>
        <begin position="24"/>
        <end position="450"/>
    </location>
</feature>
<keyword evidence="3" id="KW-0732">Signal</keyword>
<dbReference type="STRING" id="1249481.D641_0108770"/>
<dbReference type="AlphaFoldDB" id="A0A022L182"/>
<dbReference type="SUPFAM" id="SSF53850">
    <property type="entry name" value="Periplasmic binding protein-like II"/>
    <property type="match status" value="1"/>
</dbReference>
<proteinExistence type="inferred from homology"/>
<gene>
    <name evidence="4" type="ORF">D641_0108770</name>
</gene>
<feature type="signal peptide" evidence="3">
    <location>
        <begin position="1"/>
        <end position="23"/>
    </location>
</feature>
<dbReference type="Gene3D" id="3.40.190.10">
    <property type="entry name" value="Periplasmic binding protein-like II"/>
    <property type="match status" value="2"/>
</dbReference>
<dbReference type="InterPro" id="IPR006059">
    <property type="entry name" value="SBP"/>
</dbReference>
<accession>A0A022L182</accession>
<reference evidence="4 5" key="1">
    <citation type="journal article" date="2013" name="Genome Announc.">
        <title>Draft genome sequence of an Actinobacterium, Brachybacterium muris strain UCD-AY4.</title>
        <authorList>
            <person name="Lo J.R."/>
            <person name="Lang J.M."/>
            <person name="Darling A.E."/>
            <person name="Eisen J.A."/>
            <person name="Coil D.A."/>
        </authorList>
    </citation>
    <scope>NUCLEOTIDE SEQUENCE [LARGE SCALE GENOMIC DNA]</scope>
    <source>
        <strain evidence="4 5">UCD-AY4</strain>
    </source>
</reference>
<dbReference type="PROSITE" id="PS51257">
    <property type="entry name" value="PROKAR_LIPOPROTEIN"/>
    <property type="match status" value="1"/>
</dbReference>
<evidence type="ECO:0000256" key="3">
    <source>
        <dbReference type="SAM" id="SignalP"/>
    </source>
</evidence>
<dbReference type="RefSeq" id="WP_017823285.1">
    <property type="nucleotide sequence ID" value="NZ_AORC01000009.1"/>
</dbReference>
<organism evidence="4 5">
    <name type="scientific">Brachybacterium muris UCD-AY4</name>
    <dbReference type="NCBI Taxonomy" id="1249481"/>
    <lineage>
        <taxon>Bacteria</taxon>
        <taxon>Bacillati</taxon>
        <taxon>Actinomycetota</taxon>
        <taxon>Actinomycetes</taxon>
        <taxon>Micrococcales</taxon>
        <taxon>Dermabacteraceae</taxon>
        <taxon>Brachybacterium</taxon>
    </lineage>
</organism>
<evidence type="ECO:0000256" key="1">
    <source>
        <dbReference type="ARBA" id="ARBA00008520"/>
    </source>
</evidence>
<dbReference type="PANTHER" id="PTHR43649">
    <property type="entry name" value="ARABINOSE-BINDING PROTEIN-RELATED"/>
    <property type="match status" value="1"/>
</dbReference>
<evidence type="ECO:0000313" key="4">
    <source>
        <dbReference type="EMBL" id="EYT49494.1"/>
    </source>
</evidence>